<reference evidence="3" key="1">
    <citation type="journal article" date="2019" name="Int. J. Syst. Evol. Microbiol.">
        <title>The Global Catalogue of Microorganisms (GCM) 10K type strain sequencing project: providing services to taxonomists for standard genome sequencing and annotation.</title>
        <authorList>
            <consortium name="The Broad Institute Genomics Platform"/>
            <consortium name="The Broad Institute Genome Sequencing Center for Infectious Disease"/>
            <person name="Wu L."/>
            <person name="Ma J."/>
        </authorList>
    </citation>
    <scope>NUCLEOTIDE SEQUENCE [LARGE SCALE GENOMIC DNA]</scope>
    <source>
        <strain evidence="3">JCM 10303</strain>
    </source>
</reference>
<evidence type="ECO:0000313" key="3">
    <source>
        <dbReference type="Proteomes" id="UP001500729"/>
    </source>
</evidence>
<comment type="caution">
    <text evidence="2">The sequence shown here is derived from an EMBL/GenBank/DDBJ whole genome shotgun (WGS) entry which is preliminary data.</text>
</comment>
<accession>A0ABP3NRJ2</accession>
<dbReference type="EMBL" id="BAAAGS010000046">
    <property type="protein sequence ID" value="GAA0548600.1"/>
    <property type="molecule type" value="Genomic_DNA"/>
</dbReference>
<feature type="compositionally biased region" description="Basic and acidic residues" evidence="1">
    <location>
        <begin position="142"/>
        <end position="170"/>
    </location>
</feature>
<feature type="region of interest" description="Disordered" evidence="1">
    <location>
        <begin position="128"/>
        <end position="248"/>
    </location>
</feature>
<proteinExistence type="predicted"/>
<sequence>MFGVDVLRRVHHDRDTDAGADQGQQVVGVGRFLGDQRREPGLEARLHRRVPHGGAARGREGDEPLTGEVGQRHAVGLGQGMGVGQRHHQALDPDHARGHALAGGQRDEPEVERAVDDPGERFARVGLAAQRELDPRQLGGDRAGEAREHVVAARTGEPDRDAADLPEARGPHRVPGHSRLGQHPASGLQQRLAGSREPDSPGVALEERHPEIAFEQPDLPAQRRLRHVQPRGRAAEVQFFRDSNETPR</sequence>
<keyword evidence="3" id="KW-1185">Reference proteome</keyword>
<dbReference type="Proteomes" id="UP001500729">
    <property type="component" value="Unassembled WGS sequence"/>
</dbReference>
<protein>
    <submittedName>
        <fullName evidence="2">Uncharacterized protein</fullName>
    </submittedName>
</protein>
<organism evidence="2 3">
    <name type="scientific">Saccharopolyspora erythraea</name>
    <name type="common">Streptomyces erythraeus</name>
    <dbReference type="NCBI Taxonomy" id="1836"/>
    <lineage>
        <taxon>Bacteria</taxon>
        <taxon>Bacillati</taxon>
        <taxon>Actinomycetota</taxon>
        <taxon>Actinomycetes</taxon>
        <taxon>Pseudonocardiales</taxon>
        <taxon>Pseudonocardiaceae</taxon>
        <taxon>Saccharopolyspora</taxon>
    </lineage>
</organism>
<feature type="compositionally biased region" description="Basic and acidic residues" evidence="1">
    <location>
        <begin position="194"/>
        <end position="212"/>
    </location>
</feature>
<feature type="compositionally biased region" description="Basic and acidic residues" evidence="1">
    <location>
        <begin position="105"/>
        <end position="114"/>
    </location>
</feature>
<feature type="region of interest" description="Disordered" evidence="1">
    <location>
        <begin position="95"/>
        <end position="114"/>
    </location>
</feature>
<name>A0ABP3NRJ2_SACER</name>
<evidence type="ECO:0000256" key="1">
    <source>
        <dbReference type="SAM" id="MobiDB-lite"/>
    </source>
</evidence>
<gene>
    <name evidence="2" type="ORF">GCM10009533_54070</name>
</gene>
<evidence type="ECO:0000313" key="2">
    <source>
        <dbReference type="EMBL" id="GAA0548600.1"/>
    </source>
</evidence>